<proteinExistence type="predicted"/>
<keyword evidence="1" id="KW-0812">Transmembrane</keyword>
<keyword evidence="1" id="KW-0472">Membrane</keyword>
<reference evidence="2" key="1">
    <citation type="journal article" date="2013" name="PLoS ONE">
        <title>Metagenomic insights into the carbohydrate-active enzymes carried by the microorganisms adhering to solid digesta in the rumen of cows.</title>
        <authorList>
            <person name="Wang L."/>
            <person name="Hatem A."/>
            <person name="Catalyurek U.V."/>
            <person name="Morrison M."/>
            <person name="Yu Z."/>
        </authorList>
    </citation>
    <scope>NUCLEOTIDE SEQUENCE</scope>
</reference>
<organism evidence="2">
    <name type="scientific">uncultured bacterium Contig575</name>
    <dbReference type="NCBI Taxonomy" id="1393592"/>
    <lineage>
        <taxon>Bacteria</taxon>
        <taxon>environmental samples</taxon>
    </lineage>
</organism>
<evidence type="ECO:0000256" key="1">
    <source>
        <dbReference type="SAM" id="Phobius"/>
    </source>
</evidence>
<dbReference type="EMBL" id="KC246791">
    <property type="protein sequence ID" value="AHF24367.1"/>
    <property type="molecule type" value="Genomic_DNA"/>
</dbReference>
<protein>
    <submittedName>
        <fullName evidence="2">Ubiquitin-associated-domain-containing protein</fullName>
    </submittedName>
</protein>
<evidence type="ECO:0000313" key="2">
    <source>
        <dbReference type="EMBL" id="AHF24367.1"/>
    </source>
</evidence>
<keyword evidence="1" id="KW-1133">Transmembrane helix</keyword>
<sequence length="198" mass="21588">MAPSKAKEIRTMTEINAGNAVMTENEPTEEMTNRTRTGAARHEMTEQLSGKMHITLERARAVLEDADWNMLTATHLLEQEDFLRKQELNEAAAVEIPAEEPLAGQAISEDRAAEKAAEKTGMRGSGLKKAGRTLMNLIALGNRSHFAIHRGGEQLLEMPVTVLALLLLFSFGTCAFLMVVGLFAGCRYSIDGLSAAET</sequence>
<accession>W0FNK7</accession>
<name>W0FNK7_9BACT</name>
<feature type="transmembrane region" description="Helical" evidence="1">
    <location>
        <begin position="160"/>
        <end position="184"/>
    </location>
</feature>
<dbReference type="AlphaFoldDB" id="W0FNK7"/>